<evidence type="ECO:0000256" key="1">
    <source>
        <dbReference type="SAM" id="MobiDB-lite"/>
    </source>
</evidence>
<dbReference type="AlphaFoldDB" id="A0AAV7M3V9"/>
<proteinExistence type="predicted"/>
<evidence type="ECO:0000313" key="2">
    <source>
        <dbReference type="EMBL" id="KAJ1097495.1"/>
    </source>
</evidence>
<dbReference type="Proteomes" id="UP001066276">
    <property type="component" value="Chromosome 10"/>
</dbReference>
<gene>
    <name evidence="2" type="ORF">NDU88_002613</name>
</gene>
<comment type="caution">
    <text evidence="2">The sequence shown here is derived from an EMBL/GenBank/DDBJ whole genome shotgun (WGS) entry which is preliminary data.</text>
</comment>
<accession>A0AAV7M3V9</accession>
<feature type="region of interest" description="Disordered" evidence="1">
    <location>
        <begin position="41"/>
        <end position="73"/>
    </location>
</feature>
<feature type="region of interest" description="Disordered" evidence="1">
    <location>
        <begin position="1"/>
        <end position="29"/>
    </location>
</feature>
<keyword evidence="3" id="KW-1185">Reference proteome</keyword>
<name>A0AAV7M3V9_PLEWA</name>
<protein>
    <submittedName>
        <fullName evidence="2">Uncharacterized protein</fullName>
    </submittedName>
</protein>
<organism evidence="2 3">
    <name type="scientific">Pleurodeles waltl</name>
    <name type="common">Iberian ribbed newt</name>
    <dbReference type="NCBI Taxonomy" id="8319"/>
    <lineage>
        <taxon>Eukaryota</taxon>
        <taxon>Metazoa</taxon>
        <taxon>Chordata</taxon>
        <taxon>Craniata</taxon>
        <taxon>Vertebrata</taxon>
        <taxon>Euteleostomi</taxon>
        <taxon>Amphibia</taxon>
        <taxon>Batrachia</taxon>
        <taxon>Caudata</taxon>
        <taxon>Salamandroidea</taxon>
        <taxon>Salamandridae</taxon>
        <taxon>Pleurodelinae</taxon>
        <taxon>Pleurodeles</taxon>
    </lineage>
</organism>
<evidence type="ECO:0000313" key="3">
    <source>
        <dbReference type="Proteomes" id="UP001066276"/>
    </source>
</evidence>
<reference evidence="2" key="1">
    <citation type="journal article" date="2022" name="bioRxiv">
        <title>Sequencing and chromosome-scale assembly of the giantPleurodeles waltlgenome.</title>
        <authorList>
            <person name="Brown T."/>
            <person name="Elewa A."/>
            <person name="Iarovenko S."/>
            <person name="Subramanian E."/>
            <person name="Araus A.J."/>
            <person name="Petzold A."/>
            <person name="Susuki M."/>
            <person name="Suzuki K.-i.T."/>
            <person name="Hayashi T."/>
            <person name="Toyoda A."/>
            <person name="Oliveira C."/>
            <person name="Osipova E."/>
            <person name="Leigh N.D."/>
            <person name="Simon A."/>
            <person name="Yun M.H."/>
        </authorList>
    </citation>
    <scope>NUCLEOTIDE SEQUENCE</scope>
    <source>
        <strain evidence="2">20211129_DDA</strain>
        <tissue evidence="2">Liver</tissue>
    </source>
</reference>
<sequence>MPPRPAKVAGCRWGVRPTGNGPPGRADRELRGLRGRAACHATGGVEQTRSGAGAPKRYQGLPALPGREGRPPPHLVCAKPRQAPLEEEPKRQRGGAVHCMQWRPGGPRGAARLFLWWQPGGDLRHTDGALKRCRGLPCGSGGPCSEDVVRLRPSE</sequence>
<dbReference type="EMBL" id="JANPWB010000014">
    <property type="protein sequence ID" value="KAJ1097495.1"/>
    <property type="molecule type" value="Genomic_DNA"/>
</dbReference>